<keyword evidence="1" id="KW-0614">Plasmid</keyword>
<dbReference type="EMBL" id="AP019842">
    <property type="protein sequence ID" value="BBM55958.1"/>
    <property type="molecule type" value="Genomic_DNA"/>
</dbReference>
<name>A0A510KW77_9FUSO</name>
<dbReference type="OrthoDB" id="82742at2"/>
<sequence>MLEFNNQMNLNTATGIYLDFFGTLLRTPREAGAYATGQVKIIGEKNRVIPAQTIIKYAEKEYRLLSNVALDKLDNNEYYGIGFIQALEIGEESNITSDVTFTTEYEGVAKITNDADVTGGANNESDSLYRERLKRKETVEQTATHAALYNGLMALENIKNVLILDPETEPATEAGTVKIFLEGTPDDKIFETILDLKADGILTLADSNAQTFEKKIKRGVFERKIIYNIIKYSTLLIKVEVLETKNLDEKDSRWTKQIQQEILNYINNLKQENLLVI</sequence>
<reference evidence="1 2" key="1">
    <citation type="submission" date="2019-07" db="EMBL/GenBank/DDBJ databases">
        <title>Complete Genome Sequence of Leptotrichia wadei Strain JMUB3936.</title>
        <authorList>
            <person name="Watanabe S."/>
            <person name="Cui L."/>
        </authorList>
    </citation>
    <scope>NUCLEOTIDE SEQUENCE [LARGE SCALE GENOMIC DNA]</scope>
    <source>
        <strain evidence="1 2">JMUB3936</strain>
        <plasmid evidence="2">pjmub3934p1 dna</plasmid>
    </source>
</reference>
<gene>
    <name evidence="1" type="ORF">JMUB3936_p1030</name>
</gene>
<proteinExistence type="predicted"/>
<organism evidence="1 2">
    <name type="scientific">Leptotrichia wadei</name>
    <dbReference type="NCBI Taxonomy" id="157687"/>
    <lineage>
        <taxon>Bacteria</taxon>
        <taxon>Fusobacteriati</taxon>
        <taxon>Fusobacteriota</taxon>
        <taxon>Fusobacteriia</taxon>
        <taxon>Fusobacteriales</taxon>
        <taxon>Leptotrichiaceae</taxon>
        <taxon>Leptotrichia</taxon>
    </lineage>
</organism>
<evidence type="ECO:0000313" key="2">
    <source>
        <dbReference type="Proteomes" id="UP000321944"/>
    </source>
</evidence>
<evidence type="ECO:0000313" key="1">
    <source>
        <dbReference type="EMBL" id="BBM55958.1"/>
    </source>
</evidence>
<accession>A0A510KW77</accession>
<dbReference type="Proteomes" id="UP000321944">
    <property type="component" value="Plasmid pJMUB3934p1"/>
</dbReference>
<geneLocation type="plasmid" evidence="2">
    <name>pjmub3934p1 dna</name>
</geneLocation>
<dbReference type="AlphaFoldDB" id="A0A510KW77"/>
<dbReference type="RefSeq" id="WP_147004618.1">
    <property type="nucleotide sequence ID" value="NZ_AP019842.1"/>
</dbReference>
<protein>
    <submittedName>
        <fullName evidence="1">Uncharacterized protein</fullName>
    </submittedName>
</protein>